<dbReference type="GO" id="GO:0004479">
    <property type="term" value="F:methionyl-tRNA formyltransferase activity"/>
    <property type="evidence" value="ECO:0007669"/>
    <property type="project" value="TreeGrafter"/>
</dbReference>
<dbReference type="InterPro" id="IPR036477">
    <property type="entry name" value="Formyl_transf_N_sf"/>
</dbReference>
<dbReference type="Proteomes" id="UP000310760">
    <property type="component" value="Unassembled WGS sequence"/>
</dbReference>
<dbReference type="EMBL" id="SRYJ01000063">
    <property type="protein sequence ID" value="TGY67492.1"/>
    <property type="molecule type" value="Genomic_DNA"/>
</dbReference>
<reference evidence="3 4" key="1">
    <citation type="submission" date="2019-04" db="EMBL/GenBank/DDBJ databases">
        <title>Microbes associate with the intestines of laboratory mice.</title>
        <authorList>
            <person name="Navarre W."/>
            <person name="Wong E."/>
            <person name="Huang K."/>
            <person name="Tropini C."/>
            <person name="Ng K."/>
            <person name="Yu B."/>
        </authorList>
    </citation>
    <scope>NUCLEOTIDE SEQUENCE [LARGE SCALE GENOMIC DNA]</scope>
    <source>
        <strain evidence="3 4">NM22_B1</strain>
    </source>
</reference>
<sequence>MEEKVVECLQMKEVFLIGNRLSCYKILANNSNYSIRHIWAKTNSLLDTFLNEKEISHNRFDIQDKQHVMDVLAEVDYDILVSNGCPFILPATSLKQQGKILLNTHPTFLPHLRGATPLNGVFYKDYKFLGASTHYISDSIDSGNIVYQEKMDLTDDLDQGLVYYLSFEMEGVVFQKALKILEENGYDYEGTIVDVSNGCYFNRTIDKQTIDFENEQVSDCIRKIKSFNIPSQGCFAVIEGKKYVIYDGEKIQNAFILNKFELDYPGKILLEYGDSFLIKVADGIIKITKYKIEN</sequence>
<dbReference type="AlphaFoldDB" id="A0A4S2FEK7"/>
<dbReference type="SUPFAM" id="SSF53328">
    <property type="entry name" value="Formyltransferase"/>
    <property type="match status" value="1"/>
</dbReference>
<dbReference type="GO" id="GO:0005829">
    <property type="term" value="C:cytosol"/>
    <property type="evidence" value="ECO:0007669"/>
    <property type="project" value="TreeGrafter"/>
</dbReference>
<dbReference type="RefSeq" id="WP_135952665.1">
    <property type="nucleotide sequence ID" value="NZ_CAOOJZ010000003.1"/>
</dbReference>
<accession>A0A4S2FEK7</accession>
<comment type="caution">
    <text evidence="3">The sequence shown here is derived from an EMBL/GenBank/DDBJ whole genome shotgun (WGS) entry which is preliminary data.</text>
</comment>
<dbReference type="Pfam" id="PF02911">
    <property type="entry name" value="Formyl_trans_C"/>
    <property type="match status" value="1"/>
</dbReference>
<dbReference type="PANTHER" id="PTHR11138:SF5">
    <property type="entry name" value="METHIONYL-TRNA FORMYLTRANSFERASE, MITOCHONDRIAL"/>
    <property type="match status" value="1"/>
</dbReference>
<evidence type="ECO:0000259" key="1">
    <source>
        <dbReference type="Pfam" id="PF00551"/>
    </source>
</evidence>
<proteinExistence type="predicted"/>
<dbReference type="PANTHER" id="PTHR11138">
    <property type="entry name" value="METHIONYL-TRNA FORMYLTRANSFERASE"/>
    <property type="match status" value="1"/>
</dbReference>
<organism evidence="3 4">
    <name type="scientific">Phocaeicola sartorii</name>
    <dbReference type="NCBI Taxonomy" id="671267"/>
    <lineage>
        <taxon>Bacteria</taxon>
        <taxon>Pseudomonadati</taxon>
        <taxon>Bacteroidota</taxon>
        <taxon>Bacteroidia</taxon>
        <taxon>Bacteroidales</taxon>
        <taxon>Bacteroidaceae</taxon>
        <taxon>Phocaeicola</taxon>
    </lineage>
</organism>
<evidence type="ECO:0008006" key="5">
    <source>
        <dbReference type="Google" id="ProtNLM"/>
    </source>
</evidence>
<protein>
    <recommendedName>
        <fullName evidence="5">Formyl transferase N-terminal domain-containing protein</fullName>
    </recommendedName>
</protein>
<name>A0A4S2FEK7_9BACT</name>
<feature type="domain" description="Formyl transferase N-terminal" evidence="1">
    <location>
        <begin position="62"/>
        <end position="162"/>
    </location>
</feature>
<dbReference type="InterPro" id="IPR005793">
    <property type="entry name" value="Formyl_trans_C"/>
</dbReference>
<evidence type="ECO:0000313" key="3">
    <source>
        <dbReference type="EMBL" id="TGY67492.1"/>
    </source>
</evidence>
<evidence type="ECO:0000259" key="2">
    <source>
        <dbReference type="Pfam" id="PF02911"/>
    </source>
</evidence>
<dbReference type="Gene3D" id="3.40.50.12230">
    <property type="match status" value="1"/>
</dbReference>
<feature type="domain" description="Formyl transferase C-terminal" evidence="2">
    <location>
        <begin position="208"/>
        <end position="293"/>
    </location>
</feature>
<gene>
    <name evidence="3" type="ORF">E5339_19930</name>
</gene>
<dbReference type="Pfam" id="PF00551">
    <property type="entry name" value="Formyl_trans_N"/>
    <property type="match status" value="1"/>
</dbReference>
<evidence type="ECO:0000313" key="4">
    <source>
        <dbReference type="Proteomes" id="UP000310760"/>
    </source>
</evidence>
<dbReference type="InterPro" id="IPR002376">
    <property type="entry name" value="Formyl_transf_N"/>
</dbReference>